<evidence type="ECO:0000313" key="7">
    <source>
        <dbReference type="EMBL" id="KAG7318479.1"/>
    </source>
</evidence>
<dbReference type="GO" id="GO:0007399">
    <property type="term" value="P:nervous system development"/>
    <property type="evidence" value="ECO:0007669"/>
    <property type="project" value="UniProtKB-ARBA"/>
</dbReference>
<feature type="compositionally biased region" description="Low complexity" evidence="3">
    <location>
        <begin position="1035"/>
        <end position="1048"/>
    </location>
</feature>
<feature type="domain" description="Ig-like" evidence="6">
    <location>
        <begin position="127"/>
        <end position="224"/>
    </location>
</feature>
<feature type="transmembrane region" description="Helical" evidence="4">
    <location>
        <begin position="856"/>
        <end position="877"/>
    </location>
</feature>
<evidence type="ECO:0000256" key="2">
    <source>
        <dbReference type="ARBA" id="ARBA00023319"/>
    </source>
</evidence>
<evidence type="ECO:0000313" key="8">
    <source>
        <dbReference type="Proteomes" id="UP000824219"/>
    </source>
</evidence>
<keyword evidence="8" id="KW-1185">Reference proteome</keyword>
<feature type="domain" description="Ig-like" evidence="6">
    <location>
        <begin position="517"/>
        <end position="604"/>
    </location>
</feature>
<evidence type="ECO:0000256" key="4">
    <source>
        <dbReference type="SAM" id="Phobius"/>
    </source>
</evidence>
<reference evidence="7 8" key="1">
    <citation type="submission" date="2021-06" db="EMBL/GenBank/DDBJ databases">
        <title>Chromosome-level genome assembly of the red-tail catfish (Hemibagrus wyckioides).</title>
        <authorList>
            <person name="Shao F."/>
        </authorList>
    </citation>
    <scope>NUCLEOTIDE SEQUENCE [LARGE SCALE GENOMIC DNA]</scope>
    <source>
        <strain evidence="7">EC202008001</strain>
        <tissue evidence="7">Blood</tissue>
    </source>
</reference>
<keyword evidence="5" id="KW-0732">Signal</keyword>
<feature type="signal peptide" evidence="5">
    <location>
        <begin position="1"/>
        <end position="31"/>
    </location>
</feature>
<feature type="compositionally biased region" description="Polar residues" evidence="3">
    <location>
        <begin position="1089"/>
        <end position="1099"/>
    </location>
</feature>
<dbReference type="AlphaFoldDB" id="A0A9D3NBS6"/>
<accession>A0A9D3NBS6</accession>
<name>A0A9D3NBS6_9TELE</name>
<dbReference type="Pfam" id="PF07679">
    <property type="entry name" value="I-set"/>
    <property type="match status" value="2"/>
</dbReference>
<feature type="domain" description="Ig-like" evidence="6">
    <location>
        <begin position="28"/>
        <end position="122"/>
    </location>
</feature>
<keyword evidence="2" id="KW-0393">Immunoglobulin domain</keyword>
<dbReference type="InterPro" id="IPR013106">
    <property type="entry name" value="Ig_V-set"/>
</dbReference>
<dbReference type="SMART" id="SM00406">
    <property type="entry name" value="IGv"/>
    <property type="match status" value="3"/>
</dbReference>
<dbReference type="CDD" id="cd00096">
    <property type="entry name" value="Ig"/>
    <property type="match status" value="1"/>
</dbReference>
<dbReference type="Proteomes" id="UP000824219">
    <property type="component" value="Linkage Group LG22"/>
</dbReference>
<gene>
    <name evidence="7" type="ORF">KOW79_018234</name>
</gene>
<feature type="chain" id="PRO_5039542883" description="Ig-like domain-containing protein" evidence="5">
    <location>
        <begin position="32"/>
        <end position="1115"/>
    </location>
</feature>
<feature type="domain" description="Ig-like" evidence="6">
    <location>
        <begin position="238"/>
        <end position="319"/>
    </location>
</feature>
<dbReference type="EMBL" id="JAHKSW010000022">
    <property type="protein sequence ID" value="KAG7318479.1"/>
    <property type="molecule type" value="Genomic_DNA"/>
</dbReference>
<feature type="region of interest" description="Disordered" evidence="3">
    <location>
        <begin position="927"/>
        <end position="996"/>
    </location>
</feature>
<dbReference type="InterPro" id="IPR013098">
    <property type="entry name" value="Ig_I-set"/>
</dbReference>
<feature type="compositionally biased region" description="Acidic residues" evidence="3">
    <location>
        <begin position="976"/>
        <end position="985"/>
    </location>
</feature>
<feature type="domain" description="Ig-like" evidence="6">
    <location>
        <begin position="419"/>
        <end position="510"/>
    </location>
</feature>
<dbReference type="PANTHER" id="PTHR10075">
    <property type="entry name" value="BASIGIN RELATED"/>
    <property type="match status" value="1"/>
</dbReference>
<dbReference type="InterPro" id="IPR003599">
    <property type="entry name" value="Ig_sub"/>
</dbReference>
<dbReference type="InterPro" id="IPR036179">
    <property type="entry name" value="Ig-like_dom_sf"/>
</dbReference>
<evidence type="ECO:0000259" key="6">
    <source>
        <dbReference type="PROSITE" id="PS50835"/>
    </source>
</evidence>
<evidence type="ECO:0000256" key="3">
    <source>
        <dbReference type="SAM" id="MobiDB-lite"/>
    </source>
</evidence>
<sequence>MVSALHTSDQMIWPVWLILFSCSISITPSQSELVFSVQPKDGVGVLNSPLMLHCAVYDTTTQTGLPVKWERWRIGNGGLAAGVHQMANGSLFFSWLKEEDLGRYVCSARKGTKQIRNVVTVSKAYLENVFFSPQSQSVIKGQDVFFQCVSGDSSPPAHISWLKNSKAFNRGTQIQGQYGGGSQRKTSGTLHLTNVTKEDQGHYVCVTHNPLLNMSKESGTATLIVGGHSMSLEIIQGPENITVAVEMATAMHCVVRGFPTPKVQWFKDDQVLSNTSRWDLHDDGQLLVFGRVLPEDEGFYYCEANNDKERLRSQSAYLLPAVMDWTFVLQPVNKTVRKGDSVTLHCSPPHSRPPAQITWFRNNQLLQSRSHISAQATGDLLFHSVQETDRGSYFCRASNSFLQRSITSRMIFLEVLAPPSVTIWPLAVISAVGAEVVIQCQVSGHPDPSIEWSKSGQSVRTGGKITKGYTFGFSMVRNATLYISSVRIYDEGFYTCAASNTVGQDKKTIRLQIAAKPVIVLFSGSVNVSKGANIILPCQAVGNPPLKYSWHRSALQTPLSLSSRIRIDDNETLHISNAHQSDAGEYYCIAENNLGQDRRKTTITVFSADPEEDFLSTIPEIKPEDPTNPTNEQNLKSYRDIYLKNSPTHSISVPTPFSSYTSVTDHDNASNTGVTQKYKDLSSTPGTQLVFPYSKILETRTQKRHVHVTPTNLITQHKDEILRPSHIQPESLSAQNQTFNQISLQGFSEQHTSSQQDHSSHSSVVQALELTQTSGFTLYDMNSVTSAAPVEVHQFRSQPAEQLTVTKASQANNTELLELLNKNTSKAPMRTTDNNAREKRKSQSWLPVLEKHDIPIVVGVGVSLAFIFITMAFYSLFRKNDPVAVTTGRAALRGLGGPCRHGERLAIERTYDNKAFEDDNMVAVIEQSPNTSEMRAHPPTSSPSTLLMEPSYDDTQEDVQPSQDMPVIVETHSEPSEEEQLETSFEESKATPSLPSDAQLQCMEDWRSQDLGQCQRDAPLPPSSNPLGSQEEGLRSSLTLQTSDSSSTPVHHSISLSHASCPLLLSHCVTLGMTSVSVDVHFYPSNPTQYGSLRPPSNSQHEHDQNARSTHHGKS</sequence>
<feature type="region of interest" description="Disordered" evidence="3">
    <location>
        <begin position="1089"/>
        <end position="1115"/>
    </location>
</feature>
<feature type="region of interest" description="Disordered" evidence="3">
    <location>
        <begin position="1013"/>
        <end position="1053"/>
    </location>
</feature>
<comment type="caution">
    <text evidence="7">The sequence shown here is derived from an EMBL/GenBank/DDBJ whole genome shotgun (WGS) entry which is preliminary data.</text>
</comment>
<keyword evidence="4" id="KW-0472">Membrane</keyword>
<evidence type="ECO:0000256" key="1">
    <source>
        <dbReference type="ARBA" id="ARBA00023157"/>
    </source>
</evidence>
<dbReference type="PANTHER" id="PTHR10075:SF103">
    <property type="entry name" value="ROUNDABOUT HOMOLOG 4"/>
    <property type="match status" value="1"/>
</dbReference>
<protein>
    <recommendedName>
        <fullName evidence="6">Ig-like domain-containing protein</fullName>
    </recommendedName>
</protein>
<keyword evidence="1" id="KW-1015">Disulfide bond</keyword>
<dbReference type="InterPro" id="IPR003598">
    <property type="entry name" value="Ig_sub2"/>
</dbReference>
<dbReference type="InterPro" id="IPR007110">
    <property type="entry name" value="Ig-like_dom"/>
</dbReference>
<dbReference type="FunFam" id="2.60.40.10:FF:000032">
    <property type="entry name" value="palladin isoform X1"/>
    <property type="match status" value="2"/>
</dbReference>
<dbReference type="InterPro" id="IPR013783">
    <property type="entry name" value="Ig-like_fold"/>
</dbReference>
<keyword evidence="4" id="KW-0812">Transmembrane</keyword>
<dbReference type="SMART" id="SM00408">
    <property type="entry name" value="IGc2"/>
    <property type="match status" value="6"/>
</dbReference>
<dbReference type="Pfam" id="PF13927">
    <property type="entry name" value="Ig_3"/>
    <property type="match status" value="3"/>
</dbReference>
<dbReference type="SMART" id="SM00409">
    <property type="entry name" value="IG"/>
    <property type="match status" value="6"/>
</dbReference>
<feature type="domain" description="Ig-like" evidence="6">
    <location>
        <begin position="320"/>
        <end position="407"/>
    </location>
</feature>
<dbReference type="OrthoDB" id="9448246at2759"/>
<keyword evidence="4" id="KW-1133">Transmembrane helix</keyword>
<evidence type="ECO:0000256" key="5">
    <source>
        <dbReference type="SAM" id="SignalP"/>
    </source>
</evidence>
<dbReference type="Gene3D" id="2.60.40.10">
    <property type="entry name" value="Immunoglobulins"/>
    <property type="match status" value="5"/>
</dbReference>
<proteinExistence type="predicted"/>
<dbReference type="SUPFAM" id="SSF48726">
    <property type="entry name" value="Immunoglobulin"/>
    <property type="match status" value="6"/>
</dbReference>
<dbReference type="PROSITE" id="PS50835">
    <property type="entry name" value="IG_LIKE"/>
    <property type="match status" value="6"/>
</dbReference>
<organism evidence="7 8">
    <name type="scientific">Hemibagrus wyckioides</name>
    <dbReference type="NCBI Taxonomy" id="337641"/>
    <lineage>
        <taxon>Eukaryota</taxon>
        <taxon>Metazoa</taxon>
        <taxon>Chordata</taxon>
        <taxon>Craniata</taxon>
        <taxon>Vertebrata</taxon>
        <taxon>Euteleostomi</taxon>
        <taxon>Actinopterygii</taxon>
        <taxon>Neopterygii</taxon>
        <taxon>Teleostei</taxon>
        <taxon>Ostariophysi</taxon>
        <taxon>Siluriformes</taxon>
        <taxon>Bagridae</taxon>
        <taxon>Hemibagrus</taxon>
    </lineage>
</organism>